<dbReference type="RefSeq" id="WP_062188269.1">
    <property type="nucleotide sequence ID" value="NZ_LRRD01000041.1"/>
</dbReference>
<dbReference type="PIRSF" id="PIRSF029407">
    <property type="entry name" value="UCP029407"/>
    <property type="match status" value="1"/>
</dbReference>
<dbReference type="AlphaFoldDB" id="A0A149VXS7"/>
<dbReference type="PATRIC" id="fig|1789004.3.peg.1799"/>
<proteinExistence type="predicted"/>
<dbReference type="EMBL" id="LRRD01000041">
    <property type="protein sequence ID" value="KXW57714.1"/>
    <property type="molecule type" value="Genomic_DNA"/>
</dbReference>
<sequence>MEKQVLVIIGMHRSGTSASTGALRCLGVDLGDRLYQGHAGINDKGYFEHAGIADTNDEVLATLGSSWDDPLLHPDDWWKRDDLALYVRKVNKLIQQDFSRSPLWAVKDPRVCRLLPWWLEIFASLQITPNFLFVVRSPAAVHRSLEKRDGFPREKSFLLWTLHYLEAERYSRGYARTFIDFDRFLEEPVESLLRIERELNLTFPVSVNEAKSGLDAFLSRDLRHHTAEQELQDTQPVLKLAQDLHGELVSATKELPLNIPVLNELWTRMETIQQGFPEALVSHIRSSGVIRGGLQITFNRILRSWSWVIGKPVRWVERRLFGQDV</sequence>
<evidence type="ECO:0000313" key="1">
    <source>
        <dbReference type="EMBL" id="KXW57714.1"/>
    </source>
</evidence>
<comment type="caution">
    <text evidence="1">The sequence shown here is derived from an EMBL/GenBank/DDBJ whole genome shotgun (WGS) entry which is preliminary data.</text>
</comment>
<dbReference type="SUPFAM" id="SSF52540">
    <property type="entry name" value="P-loop containing nucleoside triphosphate hydrolases"/>
    <property type="match status" value="1"/>
</dbReference>
<keyword evidence="2" id="KW-1185">Reference proteome</keyword>
<organism evidence="1 2">
    <name type="scientific">Ferrovum myxofaciens</name>
    <dbReference type="NCBI Taxonomy" id="416213"/>
    <lineage>
        <taxon>Bacteria</taxon>
        <taxon>Pseudomonadati</taxon>
        <taxon>Pseudomonadota</taxon>
        <taxon>Betaproteobacteria</taxon>
        <taxon>Ferrovales</taxon>
        <taxon>Ferrovaceae</taxon>
        <taxon>Ferrovum</taxon>
    </lineage>
</organism>
<dbReference type="InterPro" id="IPR027417">
    <property type="entry name" value="P-loop_NTPase"/>
</dbReference>
<accession>A0A149VXS7</accession>
<gene>
    <name evidence="1" type="ORF">FEMY_17610</name>
</gene>
<dbReference type="Gene3D" id="3.40.50.300">
    <property type="entry name" value="P-loop containing nucleotide triphosphate hydrolases"/>
    <property type="match status" value="1"/>
</dbReference>
<dbReference type="Proteomes" id="UP000075653">
    <property type="component" value="Unassembled WGS sequence"/>
</dbReference>
<reference evidence="1 2" key="1">
    <citation type="submission" date="2016-01" db="EMBL/GenBank/DDBJ databases">
        <title>Genome sequence of the acidophilic iron oxidising Ferrovum strain Z-31.</title>
        <authorList>
            <person name="Poehlein A."/>
            <person name="Ullrich S.R."/>
            <person name="Schloemann M."/>
            <person name="Muehling M."/>
            <person name="Daniel R."/>
        </authorList>
    </citation>
    <scope>NUCLEOTIDE SEQUENCE [LARGE SCALE GENOMIC DNA]</scope>
    <source>
        <strain evidence="1 2">Z-31</strain>
    </source>
</reference>
<evidence type="ECO:0008006" key="3">
    <source>
        <dbReference type="Google" id="ProtNLM"/>
    </source>
</evidence>
<protein>
    <recommendedName>
        <fullName evidence="3">Sulfotransferase family protein</fullName>
    </recommendedName>
</protein>
<dbReference type="STRING" id="1789004.FEMY_17610"/>
<dbReference type="InterPro" id="IPR014556">
    <property type="entry name" value="UCP029407"/>
</dbReference>
<name>A0A149VXS7_9PROT</name>
<evidence type="ECO:0000313" key="2">
    <source>
        <dbReference type="Proteomes" id="UP000075653"/>
    </source>
</evidence>